<dbReference type="Gene3D" id="1.20.1560.10">
    <property type="entry name" value="ABC transporter type 1, transmembrane domain"/>
    <property type="match status" value="2"/>
</dbReference>
<feature type="transmembrane region" description="Helical" evidence="8">
    <location>
        <begin position="1002"/>
        <end position="1020"/>
    </location>
</feature>
<dbReference type="SUPFAM" id="SSF90123">
    <property type="entry name" value="ABC transporter transmembrane region"/>
    <property type="match status" value="2"/>
</dbReference>
<feature type="domain" description="ABC transmembrane type-1" evidence="10">
    <location>
        <begin position="888"/>
        <end position="1165"/>
    </location>
</feature>
<feature type="transmembrane region" description="Helical" evidence="8">
    <location>
        <begin position="307"/>
        <end position="328"/>
    </location>
</feature>
<sequence>MPFSTGQENLFQLDQESFDFNVQFEQLFFSIIPSVLFIVTSLWRTILQARKPTVVDAPVFQLIKLGTITTYVGLELSLLILVAVGSFHVTSIFIASSVLKLVSAFLMITLSIVDHSKSPRPSVLLSSYLFLTLLLDAAQARTLFLSSEQKPEITYSAIFSAAIALKAGILLLEAQRKSRWVSWDEKEHSPEETSGIFSLGIFSWLNKLFLEGYRKILTIKDLYPLDSTLKSKALHDEFSKNVDYSKLKGDKFGLVKVLMRILKVPLLLPVPPRLALLGFTFCQPFFIEKLLDHLAQPRVEANVGYGFIGASILIYAGIAISMALYSYFHQRMRTMARSMLVTEIFIKATEARIGIADDSAALTLMSTDMERITMGFRSLHDIWASIFQAALAAWMLYIRLGVVFVVPMAVVVACFGGLAVLLKFTGDSQRAWMAGVQKRVGLTATVIASMKNLKISGLSAAVRDFVQRLRVEELAAGARFRKIAIIAALFGFTPLLISPPLTLAFAQRTLDASRMFTSLAYLLLLTNPLSQVFQSVPQLLSGLACLGRIQAFLECETRHDFRQILADIKVNSEKAPTGTQAVSDSNSDQEHPIVIENGDFGWEADRLALKDVNTRISKSSLTIVIGPVGSGKSTFCKALLGEIPFSGGSVTLSTRFPHVGFCDQTAFLSNGSIRANIIGFSPFDNERYTEVIEATALAFDLATLPQGDRTNVGSDGITLSGGQKQRVSLARALYLQSDMLVLDDVFSGLDADTEERVFRQVFGPDGLLRRRRSTVVLCTHSIRHLPAADHIIALGNGAVVEQGTFEQLMAGQGYVQRLGLKSSSDSEVSSESNVSKTSLHDLEPLVIQSSVTNTSTQAPNGTEARRAGDKTVYKHYFKSMGIFTAACSLFFATLLGFFNNFPTVWLKYWSDDVYSEHPTHPYAYYAGIYGLLQVCGMISLLILGIALWIVGVKRAGANIHQDALRTLIQAPLGFFTKTDTGVVTNLFSQDLNLVDTELPNSLLNTLFSVFLAIGQAAVMLTSSGFFAISYPFLGALLYIIQMFYLRTSRQLRLLDLEAKSPLYTHFLDTLKGITTLRAFGFIPDDMQKNVRLIDTSQRPAYLLMMIQSWLNLVLDLVVMVMAAVLTTLAVRLHSNSGFAGASLVSLMSFGENLSGIVIFYTQLETSIGAIARLKTFSDEVKPEDRDEEDIVPPEQWPLTGVVELKGVSAAYDVEDQADGTPNLALRDVHLTIKSGEKVAICGRTGSGKSSLIALLLKLLDPLPATEVNLLIDSTPLNRIKRSELRQRIIAVPQEAVFLPDGSTFQANLDPSDFSSPEECQAVLAAVDLWKFVEDRGGLAAGMSASTLSAGQRQLMSLGRALLRGRVRARNLGMSGDGSEGGVLLLDEVSSSVDHETERIMQDIIKKEFNEYTVIAVSHRLDMIMDFDRVVVMDTGEVVEVGNPMVLAAEAESRFGDLVRAGAK</sequence>
<dbReference type="SMART" id="SM00382">
    <property type="entry name" value="AAA"/>
    <property type="match status" value="2"/>
</dbReference>
<dbReference type="InterPro" id="IPR044726">
    <property type="entry name" value="ABCC_6TM_D2"/>
</dbReference>
<dbReference type="Gene3D" id="3.40.50.300">
    <property type="entry name" value="P-loop containing nucleotide triphosphate hydrolases"/>
    <property type="match status" value="2"/>
</dbReference>
<gene>
    <name evidence="11" type="ORF">Daus18300_013463</name>
</gene>
<dbReference type="InterPro" id="IPR017871">
    <property type="entry name" value="ABC_transporter-like_CS"/>
</dbReference>
<comment type="subcellular location">
    <subcellularLocation>
        <location evidence="1">Membrane</location>
        <topology evidence="1">Multi-pass membrane protein</topology>
    </subcellularLocation>
</comment>
<feature type="transmembrane region" description="Helical" evidence="8">
    <location>
        <begin position="483"/>
        <end position="506"/>
    </location>
</feature>
<evidence type="ECO:0000313" key="11">
    <source>
        <dbReference type="EMBL" id="KAL1848904.1"/>
    </source>
</evidence>
<keyword evidence="2" id="KW-0813">Transport</keyword>
<accession>A0ABR3VYZ8</accession>
<dbReference type="Pfam" id="PF00664">
    <property type="entry name" value="ABC_membrane"/>
    <property type="match status" value="1"/>
</dbReference>
<evidence type="ECO:0000256" key="7">
    <source>
        <dbReference type="ARBA" id="ARBA00023136"/>
    </source>
</evidence>
<feature type="domain" description="ABC transporter" evidence="9">
    <location>
        <begin position="593"/>
        <end position="821"/>
    </location>
</feature>
<feature type="transmembrane region" description="Helical" evidence="8">
    <location>
        <begin position="153"/>
        <end position="172"/>
    </location>
</feature>
<dbReference type="PROSITE" id="PS00211">
    <property type="entry name" value="ABC_TRANSPORTER_1"/>
    <property type="match status" value="2"/>
</dbReference>
<dbReference type="InterPro" id="IPR011527">
    <property type="entry name" value="ABC1_TM_dom"/>
</dbReference>
<evidence type="ECO:0000313" key="12">
    <source>
        <dbReference type="Proteomes" id="UP001583177"/>
    </source>
</evidence>
<feature type="transmembrane region" description="Helical" evidence="8">
    <location>
        <begin position="93"/>
        <end position="113"/>
    </location>
</feature>
<dbReference type="CDD" id="cd03250">
    <property type="entry name" value="ABCC_MRP_domain1"/>
    <property type="match status" value="1"/>
</dbReference>
<reference evidence="11 12" key="1">
    <citation type="journal article" date="2024" name="IMA Fungus">
        <title>IMA Genome - F19 : A genome assembly and annotation guide to empower mycologists, including annotated draft genome sequences of Ceratocystis pirilliformis, Diaporthe australafricana, Fusarium ophioides, Paecilomyces lecythidis, and Sporothrix stenoceras.</title>
        <authorList>
            <person name="Aylward J."/>
            <person name="Wilson A.M."/>
            <person name="Visagie C.M."/>
            <person name="Spraker J."/>
            <person name="Barnes I."/>
            <person name="Buitendag C."/>
            <person name="Ceriani C."/>
            <person name="Del Mar Angel L."/>
            <person name="du Plessis D."/>
            <person name="Fuchs T."/>
            <person name="Gasser K."/>
            <person name="Kramer D."/>
            <person name="Li W."/>
            <person name="Munsamy K."/>
            <person name="Piso A."/>
            <person name="Price J.L."/>
            <person name="Sonnekus B."/>
            <person name="Thomas C."/>
            <person name="van der Nest A."/>
            <person name="van Dijk A."/>
            <person name="van Heerden A."/>
            <person name="van Vuuren N."/>
            <person name="Yilmaz N."/>
            <person name="Duong T.A."/>
            <person name="van der Merwe N.A."/>
            <person name="Wingfield M.J."/>
            <person name="Wingfield B.D."/>
        </authorList>
    </citation>
    <scope>NUCLEOTIDE SEQUENCE [LARGE SCALE GENOMIC DNA]</scope>
    <source>
        <strain evidence="11 12">CMW 18300</strain>
    </source>
</reference>
<dbReference type="PROSITE" id="PS50929">
    <property type="entry name" value="ABC_TM1F"/>
    <property type="match status" value="2"/>
</dbReference>
<comment type="caution">
    <text evidence="11">The sequence shown here is derived from an EMBL/GenBank/DDBJ whole genome shotgun (WGS) entry which is preliminary data.</text>
</comment>
<dbReference type="Pfam" id="PF24357">
    <property type="entry name" value="TMD0_ABC"/>
    <property type="match status" value="1"/>
</dbReference>
<keyword evidence="7 8" id="KW-0472">Membrane</keyword>
<evidence type="ECO:0000256" key="1">
    <source>
        <dbReference type="ARBA" id="ARBA00004141"/>
    </source>
</evidence>
<keyword evidence="6 8" id="KW-1133">Transmembrane helix</keyword>
<dbReference type="InterPro" id="IPR056227">
    <property type="entry name" value="TMD0_ABC"/>
</dbReference>
<proteinExistence type="predicted"/>
<keyword evidence="12" id="KW-1185">Reference proteome</keyword>
<dbReference type="InterPro" id="IPR050173">
    <property type="entry name" value="ABC_transporter_C-like"/>
</dbReference>
<dbReference type="Pfam" id="PF00005">
    <property type="entry name" value="ABC_tran"/>
    <property type="match status" value="2"/>
</dbReference>
<feature type="transmembrane region" description="Helical" evidence="8">
    <location>
        <begin position="125"/>
        <end position="147"/>
    </location>
</feature>
<dbReference type="InterPro" id="IPR003593">
    <property type="entry name" value="AAA+_ATPase"/>
</dbReference>
<dbReference type="SUPFAM" id="SSF52540">
    <property type="entry name" value="P-loop containing nucleoside triphosphate hydrolases"/>
    <property type="match status" value="2"/>
</dbReference>
<name>A0ABR3VYZ8_9PEZI</name>
<feature type="transmembrane region" description="Helical" evidence="8">
    <location>
        <begin position="880"/>
        <end position="902"/>
    </location>
</feature>
<feature type="transmembrane region" description="Helical" evidence="8">
    <location>
        <begin position="68"/>
        <end position="87"/>
    </location>
</feature>
<evidence type="ECO:0000256" key="5">
    <source>
        <dbReference type="ARBA" id="ARBA00022840"/>
    </source>
</evidence>
<organism evidence="11 12">
    <name type="scientific">Diaporthe australafricana</name>
    <dbReference type="NCBI Taxonomy" id="127596"/>
    <lineage>
        <taxon>Eukaryota</taxon>
        <taxon>Fungi</taxon>
        <taxon>Dikarya</taxon>
        <taxon>Ascomycota</taxon>
        <taxon>Pezizomycotina</taxon>
        <taxon>Sordariomycetes</taxon>
        <taxon>Sordariomycetidae</taxon>
        <taxon>Diaporthales</taxon>
        <taxon>Diaporthaceae</taxon>
        <taxon>Diaporthe</taxon>
    </lineage>
</organism>
<feature type="transmembrane region" description="Helical" evidence="8">
    <location>
        <begin position="404"/>
        <end position="424"/>
    </location>
</feature>
<dbReference type="CDD" id="cd18580">
    <property type="entry name" value="ABC_6TM_ABCC_D2"/>
    <property type="match status" value="1"/>
</dbReference>
<feature type="transmembrane region" description="Helical" evidence="8">
    <location>
        <begin position="27"/>
        <end position="47"/>
    </location>
</feature>
<feature type="domain" description="ABC transmembrane type-1" evidence="10">
    <location>
        <begin position="274"/>
        <end position="541"/>
    </location>
</feature>
<feature type="transmembrane region" description="Helical" evidence="8">
    <location>
        <begin position="922"/>
        <end position="950"/>
    </location>
</feature>
<dbReference type="PROSITE" id="PS50893">
    <property type="entry name" value="ABC_TRANSPORTER_2"/>
    <property type="match status" value="2"/>
</dbReference>
<keyword evidence="4" id="KW-0547">Nucleotide-binding</keyword>
<dbReference type="PANTHER" id="PTHR24223:SF345">
    <property type="entry name" value="ABC MULTIDRUG TRANSPORTER (EUROFUNG)"/>
    <property type="match status" value="1"/>
</dbReference>
<dbReference type="InterPro" id="IPR027417">
    <property type="entry name" value="P-loop_NTPase"/>
</dbReference>
<feature type="transmembrane region" description="Helical" evidence="8">
    <location>
        <begin position="1112"/>
        <end position="1132"/>
    </location>
</feature>
<evidence type="ECO:0000256" key="2">
    <source>
        <dbReference type="ARBA" id="ARBA00022448"/>
    </source>
</evidence>
<evidence type="ECO:0008006" key="13">
    <source>
        <dbReference type="Google" id="ProtNLM"/>
    </source>
</evidence>
<evidence type="ECO:0000259" key="10">
    <source>
        <dbReference type="PROSITE" id="PS50929"/>
    </source>
</evidence>
<keyword evidence="5" id="KW-0067">ATP-binding</keyword>
<feature type="transmembrane region" description="Helical" evidence="8">
    <location>
        <begin position="266"/>
        <end position="287"/>
    </location>
</feature>
<feature type="domain" description="ABC transporter" evidence="9">
    <location>
        <begin position="1202"/>
        <end position="1459"/>
    </location>
</feature>
<evidence type="ECO:0000259" key="9">
    <source>
        <dbReference type="PROSITE" id="PS50893"/>
    </source>
</evidence>
<dbReference type="EMBL" id="JAWRVE010000210">
    <property type="protein sequence ID" value="KAL1848904.1"/>
    <property type="molecule type" value="Genomic_DNA"/>
</dbReference>
<evidence type="ECO:0000256" key="4">
    <source>
        <dbReference type="ARBA" id="ARBA00022741"/>
    </source>
</evidence>
<dbReference type="Proteomes" id="UP001583177">
    <property type="component" value="Unassembled WGS sequence"/>
</dbReference>
<protein>
    <recommendedName>
        <fullName evidence="13">ABC multidrug transporter</fullName>
    </recommendedName>
</protein>
<evidence type="ECO:0000256" key="6">
    <source>
        <dbReference type="ARBA" id="ARBA00022989"/>
    </source>
</evidence>
<feature type="transmembrane region" description="Helical" evidence="8">
    <location>
        <begin position="1026"/>
        <end position="1045"/>
    </location>
</feature>
<keyword evidence="3 8" id="KW-0812">Transmembrane</keyword>
<dbReference type="InterPro" id="IPR036640">
    <property type="entry name" value="ABC1_TM_sf"/>
</dbReference>
<evidence type="ECO:0000256" key="3">
    <source>
        <dbReference type="ARBA" id="ARBA00022692"/>
    </source>
</evidence>
<dbReference type="InterPro" id="IPR003439">
    <property type="entry name" value="ABC_transporter-like_ATP-bd"/>
</dbReference>
<dbReference type="PANTHER" id="PTHR24223">
    <property type="entry name" value="ATP-BINDING CASSETTE SUB-FAMILY C"/>
    <property type="match status" value="1"/>
</dbReference>
<evidence type="ECO:0000256" key="8">
    <source>
        <dbReference type="SAM" id="Phobius"/>
    </source>
</evidence>